<dbReference type="PATRIC" id="fig|251724.3.peg.3470"/>
<protein>
    <submittedName>
        <fullName evidence="1">Uncharacterized protein</fullName>
    </submittedName>
</protein>
<dbReference type="AlphaFoldDB" id="A0A0P9UWS7"/>
<reference evidence="1 2" key="1">
    <citation type="submission" date="2015-09" db="EMBL/GenBank/DDBJ databases">
        <title>Genome announcement of multiple Pseudomonas syringae strains.</title>
        <authorList>
            <person name="Thakur S."/>
            <person name="Wang P.W."/>
            <person name="Gong Y."/>
            <person name="Weir B.S."/>
            <person name="Guttman D.S."/>
        </authorList>
    </citation>
    <scope>NUCLEOTIDE SEQUENCE [LARGE SCALE GENOMIC DNA]</scope>
    <source>
        <strain evidence="1 2">ICMP7840</strain>
    </source>
</reference>
<proteinExistence type="predicted"/>
<dbReference type="InterPro" id="IPR010862">
    <property type="entry name" value="DUF1493"/>
</dbReference>
<name>A0A0P9UWS7_PSEA0</name>
<dbReference type="RefSeq" id="WP_054082732.1">
    <property type="nucleotide sequence ID" value="NZ_LJQO01000466.1"/>
</dbReference>
<accession>A0A0P9UWS7</accession>
<dbReference type="Pfam" id="PF07377">
    <property type="entry name" value="DUF1493"/>
    <property type="match status" value="1"/>
</dbReference>
<evidence type="ECO:0000313" key="2">
    <source>
        <dbReference type="Proteomes" id="UP000050469"/>
    </source>
</evidence>
<evidence type="ECO:0000313" key="1">
    <source>
        <dbReference type="EMBL" id="KPX61340.1"/>
    </source>
</evidence>
<sequence length="145" mass="17176">MSIEIVDYGVIDFIVKEIDGLNGFDKRAFETFSLASDVQNDLDVDGHDAFELMEHLFEYYEVDFEGYDHFRYFKPESFDIYNLFRPKHRRGQTPIYIGMLHEAVRDKVWDQKKLEARTWPSTPLYSHKSQIPLQGFDVRSKEGLK</sequence>
<dbReference type="Proteomes" id="UP000050469">
    <property type="component" value="Unassembled WGS sequence"/>
</dbReference>
<gene>
    <name evidence="1" type="ORF">ALO53_02548</name>
</gene>
<dbReference type="EMBL" id="LJQO01000466">
    <property type="protein sequence ID" value="KPX61340.1"/>
    <property type="molecule type" value="Genomic_DNA"/>
</dbReference>
<organism evidence="1 2">
    <name type="scientific">Pseudomonas amygdali pv. photiniae</name>
    <dbReference type="NCBI Taxonomy" id="251724"/>
    <lineage>
        <taxon>Bacteria</taxon>
        <taxon>Pseudomonadati</taxon>
        <taxon>Pseudomonadota</taxon>
        <taxon>Gammaproteobacteria</taxon>
        <taxon>Pseudomonadales</taxon>
        <taxon>Pseudomonadaceae</taxon>
        <taxon>Pseudomonas</taxon>
        <taxon>Pseudomonas amygdali</taxon>
    </lineage>
</organism>
<comment type="caution">
    <text evidence="1">The sequence shown here is derived from an EMBL/GenBank/DDBJ whole genome shotgun (WGS) entry which is preliminary data.</text>
</comment>